<comment type="caution">
    <text evidence="11">The sequence shown here is derived from an EMBL/GenBank/DDBJ whole genome shotgun (WGS) entry which is preliminary data.</text>
</comment>
<accession>A0ABD0ZFC3</accession>
<dbReference type="Proteomes" id="UP001558652">
    <property type="component" value="Unassembled WGS sequence"/>
</dbReference>
<evidence type="ECO:0000256" key="1">
    <source>
        <dbReference type="ARBA" id="ARBA00004395"/>
    </source>
</evidence>
<feature type="domain" description="COG complex component COG2 C-terminal" evidence="10">
    <location>
        <begin position="322"/>
        <end position="408"/>
    </location>
</feature>
<dbReference type="Pfam" id="PF06148">
    <property type="entry name" value="COG2_N"/>
    <property type="match status" value="1"/>
</dbReference>
<sequence length="411" mass="47175">MRDDLGVYLKVLRSAMIELINKDYADFVNLSSNLIGLDKAINSIQTPLGQLREELLLVRQSIDDAMSDVSNQMGRRQELRERKRSLRSLMRAQTALKKLRILLSTGEDGCGGQCHLDSTVATLERAVAEYNQLQYNISKCQQYLSSKDHGVCIFHYISSYIAESISLGEKGKSGLTSSLAFYLMLGKLEEAERLYRQVVASAMNPIINEETLRSLPRGLPALYDKILLFADKDMKVLREITKDSERFPGIGNFNFFVRSFWPEVGNNLEVNLMSIYAAGDPDTFYQRYCETLRFVEELGKRCNNCDALNELNEHPNFISFMDKWNLPVYFQIRFQEIVKSLEVSFSNSEWESKSGSWKLVATETAWTSLMRCWESGVFLTPIAHKFWKLSLQIISRYCTWIGQVLNKVVFI</sequence>
<feature type="domain" description="Conserved oligomeric Golgi complex subunit 2 N-terminal" evidence="9">
    <location>
        <begin position="1"/>
        <end position="44"/>
    </location>
</feature>
<evidence type="ECO:0000256" key="7">
    <source>
        <dbReference type="ARBA" id="ARBA00023136"/>
    </source>
</evidence>
<evidence type="ECO:0000256" key="6">
    <source>
        <dbReference type="ARBA" id="ARBA00023034"/>
    </source>
</evidence>
<gene>
    <name evidence="11" type="ORF">AAG570_008826</name>
</gene>
<evidence type="ECO:0000259" key="9">
    <source>
        <dbReference type="Pfam" id="PF06148"/>
    </source>
</evidence>
<dbReference type="PANTHER" id="PTHR12961:SF0">
    <property type="entry name" value="CONSERVED OLIGOMERIC GOLGI COMPLEX SUBUNIT 2"/>
    <property type="match status" value="1"/>
</dbReference>
<keyword evidence="6" id="KW-0333">Golgi apparatus</keyword>
<keyword evidence="4" id="KW-0813">Transport</keyword>
<evidence type="ECO:0000256" key="2">
    <source>
        <dbReference type="ARBA" id="ARBA00007603"/>
    </source>
</evidence>
<evidence type="ECO:0000313" key="11">
    <source>
        <dbReference type="EMBL" id="KAL1138764.1"/>
    </source>
</evidence>
<dbReference type="InterPro" id="IPR009316">
    <property type="entry name" value="COG2"/>
</dbReference>
<keyword evidence="7" id="KW-0472">Membrane</keyword>
<protein>
    <recommendedName>
        <fullName evidence="3">Conserved oligomeric Golgi complex subunit 2</fullName>
    </recommendedName>
    <alternativeName>
        <fullName evidence="8">Component of oligomeric Golgi complex 2</fullName>
    </alternativeName>
</protein>
<evidence type="ECO:0000256" key="8">
    <source>
        <dbReference type="ARBA" id="ARBA00031344"/>
    </source>
</evidence>
<keyword evidence="12" id="KW-1185">Reference proteome</keyword>
<comment type="similarity">
    <text evidence="2">Belongs to the COG2 family.</text>
</comment>
<name>A0ABD0ZFC3_9HEMI</name>
<evidence type="ECO:0000256" key="3">
    <source>
        <dbReference type="ARBA" id="ARBA00020977"/>
    </source>
</evidence>
<evidence type="ECO:0000256" key="4">
    <source>
        <dbReference type="ARBA" id="ARBA00022448"/>
    </source>
</evidence>
<dbReference type="AlphaFoldDB" id="A0ABD0ZFC3"/>
<dbReference type="InterPro" id="IPR024603">
    <property type="entry name" value="COG_complex_COG2_C"/>
</dbReference>
<evidence type="ECO:0000259" key="10">
    <source>
        <dbReference type="Pfam" id="PF12022"/>
    </source>
</evidence>
<dbReference type="Pfam" id="PF12022">
    <property type="entry name" value="COG2_C"/>
    <property type="match status" value="1"/>
</dbReference>
<evidence type="ECO:0000313" key="12">
    <source>
        <dbReference type="Proteomes" id="UP001558652"/>
    </source>
</evidence>
<evidence type="ECO:0000256" key="5">
    <source>
        <dbReference type="ARBA" id="ARBA00022927"/>
    </source>
</evidence>
<proteinExistence type="inferred from homology"/>
<dbReference type="PANTHER" id="PTHR12961">
    <property type="entry name" value="CONSERVED OLIGOMERIC GOLGI COMPLEX COMPONENT 2"/>
    <property type="match status" value="1"/>
</dbReference>
<dbReference type="GO" id="GO:0000139">
    <property type="term" value="C:Golgi membrane"/>
    <property type="evidence" value="ECO:0007669"/>
    <property type="project" value="UniProtKB-SubCell"/>
</dbReference>
<dbReference type="InterPro" id="IPR024602">
    <property type="entry name" value="COG_su2_N"/>
</dbReference>
<keyword evidence="5" id="KW-0653">Protein transport</keyword>
<dbReference type="GO" id="GO:0015031">
    <property type="term" value="P:protein transport"/>
    <property type="evidence" value="ECO:0007669"/>
    <property type="project" value="UniProtKB-KW"/>
</dbReference>
<comment type="subcellular location">
    <subcellularLocation>
        <location evidence="1">Golgi apparatus membrane</location>
        <topology evidence="1">Peripheral membrane protein</topology>
    </subcellularLocation>
</comment>
<organism evidence="11 12">
    <name type="scientific">Ranatra chinensis</name>
    <dbReference type="NCBI Taxonomy" id="642074"/>
    <lineage>
        <taxon>Eukaryota</taxon>
        <taxon>Metazoa</taxon>
        <taxon>Ecdysozoa</taxon>
        <taxon>Arthropoda</taxon>
        <taxon>Hexapoda</taxon>
        <taxon>Insecta</taxon>
        <taxon>Pterygota</taxon>
        <taxon>Neoptera</taxon>
        <taxon>Paraneoptera</taxon>
        <taxon>Hemiptera</taxon>
        <taxon>Heteroptera</taxon>
        <taxon>Panheteroptera</taxon>
        <taxon>Nepomorpha</taxon>
        <taxon>Nepidae</taxon>
        <taxon>Ranatrinae</taxon>
        <taxon>Ranatra</taxon>
    </lineage>
</organism>
<reference evidence="11 12" key="1">
    <citation type="submission" date="2024-07" db="EMBL/GenBank/DDBJ databases">
        <title>Chromosome-level genome assembly of the water stick insect Ranatra chinensis (Heteroptera: Nepidae).</title>
        <authorList>
            <person name="Liu X."/>
        </authorList>
    </citation>
    <scope>NUCLEOTIDE SEQUENCE [LARGE SCALE GENOMIC DNA]</scope>
    <source>
        <strain evidence="11">Cailab_2021Rc</strain>
        <tissue evidence="11">Muscle</tissue>
    </source>
</reference>
<dbReference type="EMBL" id="JBFDAA010000003">
    <property type="protein sequence ID" value="KAL1138764.1"/>
    <property type="molecule type" value="Genomic_DNA"/>
</dbReference>